<organism evidence="9 10">
    <name type="scientific">Photobacterium swingsii</name>
    <dbReference type="NCBI Taxonomy" id="680026"/>
    <lineage>
        <taxon>Bacteria</taxon>
        <taxon>Pseudomonadati</taxon>
        <taxon>Pseudomonadota</taxon>
        <taxon>Gammaproteobacteria</taxon>
        <taxon>Vibrionales</taxon>
        <taxon>Vibrionaceae</taxon>
        <taxon>Photobacterium</taxon>
    </lineage>
</organism>
<sequence length="466" mass="52479">MPNKPLLLAMAVSASLFATSAQADVILHAFNWKYSDITANAAEIAKAGYKKVLIAPAMKSSGKEWWARYQPQDLRLIDSELGNKEDLEALIAAMKAQGMEVYADVVLNHMANESWKRKDLNYPGKELLDTYSQNSAYYTRQTLFGDLAKGLFSENDFHPAGCISDWDNPGNVQYWRLCGADGDTGLPDLDPNHWVVQQQRNYLSALKKMGIKGFRIDAVKHMSQYQINQIFTPEITQGMHVFGEVITSGGKGNSSYDKFLAPYLNNTNHGAYDFPLFASIRSAFSFNGGMNYLQDPQAYGQALPDSRAITFTITHDIPTNDSFRYQIMDAGDEKLAYSYILGKDGGTPLVYSDDLPDNEDKDNGRWANVWNRSDMVKMVGFHNAMQGKTMEVMFSDKCMLIFKREKAGIVGINKCGEARSYTVDTSRYELNWHQAYRDVLSGHSETITSRYHTFTIPARTARMMKI</sequence>
<evidence type="ECO:0000256" key="5">
    <source>
        <dbReference type="RuleBase" id="RU003615"/>
    </source>
</evidence>
<dbReference type="GO" id="GO:0043169">
    <property type="term" value="F:cation binding"/>
    <property type="evidence" value="ECO:0007669"/>
    <property type="project" value="InterPro"/>
</dbReference>
<feature type="signal peptide" evidence="7">
    <location>
        <begin position="1"/>
        <end position="23"/>
    </location>
</feature>
<protein>
    <recommendedName>
        <fullName evidence="6">Alpha-amylase</fullName>
        <ecNumber evidence="6">3.2.1.1</ecNumber>
    </recommendedName>
</protein>
<dbReference type="SUPFAM" id="SSF51011">
    <property type="entry name" value="Glycosyl hydrolase domain"/>
    <property type="match status" value="1"/>
</dbReference>
<dbReference type="Gene3D" id="3.20.20.80">
    <property type="entry name" value="Glycosidases"/>
    <property type="match status" value="1"/>
</dbReference>
<keyword evidence="2 6" id="KW-0378">Hydrolase</keyword>
<dbReference type="SUPFAM" id="SSF51445">
    <property type="entry name" value="(Trans)glycosidases"/>
    <property type="match status" value="1"/>
</dbReference>
<keyword evidence="7" id="KW-0732">Signal</keyword>
<keyword evidence="4 6" id="KW-0326">Glycosidase</keyword>
<reference evidence="9 10" key="1">
    <citation type="submission" date="2018-01" db="EMBL/GenBank/DDBJ databases">
        <title>Whole genome sequencing of Histamine producing bacteria.</title>
        <authorList>
            <person name="Butler K."/>
        </authorList>
    </citation>
    <scope>NUCLEOTIDE SEQUENCE [LARGE SCALE GENOMIC DNA]</scope>
    <source>
        <strain evidence="9 10">DSM 24669</strain>
    </source>
</reference>
<accession>A0A0J8V9H1</accession>
<dbReference type="PRINTS" id="PR00110">
    <property type="entry name" value="ALPHAAMYLASE"/>
</dbReference>
<dbReference type="AlphaFoldDB" id="A0A0J8V9H1"/>
<dbReference type="RefSeq" id="WP_048899669.1">
    <property type="nucleotide sequence ID" value="NZ_AP024853.1"/>
</dbReference>
<dbReference type="Proteomes" id="UP000240481">
    <property type="component" value="Unassembled WGS sequence"/>
</dbReference>
<dbReference type="GO" id="GO:0004556">
    <property type="term" value="F:alpha-amylase activity"/>
    <property type="evidence" value="ECO:0007669"/>
    <property type="project" value="UniProtKB-UniRule"/>
</dbReference>
<dbReference type="CDD" id="cd11315">
    <property type="entry name" value="AmyAc_bac1_AmyA"/>
    <property type="match status" value="1"/>
</dbReference>
<keyword evidence="10" id="KW-1185">Reference proteome</keyword>
<dbReference type="InterPro" id="IPR006046">
    <property type="entry name" value="Alpha_amylase"/>
</dbReference>
<evidence type="ECO:0000256" key="3">
    <source>
        <dbReference type="ARBA" id="ARBA00023277"/>
    </source>
</evidence>
<proteinExistence type="inferred from homology"/>
<comment type="catalytic activity">
    <reaction evidence="6">
        <text>Endohydrolysis of (1-&gt;4)-alpha-D-glucosidic linkages in polysaccharides containing three or more (1-&gt;4)-alpha-linked D-glucose units.</text>
        <dbReference type="EC" id="3.2.1.1"/>
    </reaction>
</comment>
<dbReference type="SMART" id="SM00642">
    <property type="entry name" value="Aamy"/>
    <property type="match status" value="1"/>
</dbReference>
<evidence type="ECO:0000256" key="2">
    <source>
        <dbReference type="ARBA" id="ARBA00022801"/>
    </source>
</evidence>
<dbReference type="InterPro" id="IPR006047">
    <property type="entry name" value="GH13_cat_dom"/>
</dbReference>
<evidence type="ECO:0000256" key="6">
    <source>
        <dbReference type="RuleBase" id="RU361134"/>
    </source>
</evidence>
<feature type="chain" id="PRO_5030009049" description="Alpha-amylase" evidence="7">
    <location>
        <begin position="24"/>
        <end position="466"/>
    </location>
</feature>
<evidence type="ECO:0000313" key="9">
    <source>
        <dbReference type="EMBL" id="PSW22807.1"/>
    </source>
</evidence>
<dbReference type="EMBL" id="PYLZ01000011">
    <property type="protein sequence ID" value="PSW22807.1"/>
    <property type="molecule type" value="Genomic_DNA"/>
</dbReference>
<dbReference type="EC" id="3.2.1.1" evidence="6"/>
<name>A0A0J8V9H1_9GAMM</name>
<evidence type="ECO:0000313" key="10">
    <source>
        <dbReference type="Proteomes" id="UP000240481"/>
    </source>
</evidence>
<evidence type="ECO:0000259" key="8">
    <source>
        <dbReference type="SMART" id="SM00642"/>
    </source>
</evidence>
<dbReference type="GO" id="GO:0005975">
    <property type="term" value="P:carbohydrate metabolic process"/>
    <property type="evidence" value="ECO:0007669"/>
    <property type="project" value="InterPro"/>
</dbReference>
<dbReference type="STRING" id="680026.AB733_16000"/>
<dbReference type="InterPro" id="IPR017853">
    <property type="entry name" value="GH"/>
</dbReference>
<evidence type="ECO:0000256" key="4">
    <source>
        <dbReference type="ARBA" id="ARBA00023295"/>
    </source>
</evidence>
<keyword evidence="3 6" id="KW-0119">Carbohydrate metabolism</keyword>
<comment type="similarity">
    <text evidence="1 5">Belongs to the glycosyl hydrolase 13 family.</text>
</comment>
<gene>
    <name evidence="9" type="ORF">C9I94_18680</name>
</gene>
<comment type="caution">
    <text evidence="9">The sequence shown here is derived from an EMBL/GenBank/DDBJ whole genome shotgun (WGS) entry which is preliminary data.</text>
</comment>
<dbReference type="OrthoDB" id="9805159at2"/>
<evidence type="ECO:0000256" key="1">
    <source>
        <dbReference type="ARBA" id="ARBA00008061"/>
    </source>
</evidence>
<dbReference type="PANTHER" id="PTHR43447">
    <property type="entry name" value="ALPHA-AMYLASE"/>
    <property type="match status" value="1"/>
</dbReference>
<dbReference type="Pfam" id="PF00128">
    <property type="entry name" value="Alpha-amylase"/>
    <property type="match status" value="1"/>
</dbReference>
<feature type="domain" description="Glycosyl hydrolase family 13 catalytic" evidence="8">
    <location>
        <begin position="24"/>
        <end position="382"/>
    </location>
</feature>
<evidence type="ECO:0000256" key="7">
    <source>
        <dbReference type="SAM" id="SignalP"/>
    </source>
</evidence>